<evidence type="ECO:0000256" key="1">
    <source>
        <dbReference type="ARBA" id="ARBA00004196"/>
    </source>
</evidence>
<dbReference type="Gene3D" id="3.40.190.10">
    <property type="entry name" value="Periplasmic binding protein-like II"/>
    <property type="match status" value="2"/>
</dbReference>
<feature type="signal peptide" evidence="5">
    <location>
        <begin position="1"/>
        <end position="26"/>
    </location>
</feature>
<comment type="caution">
    <text evidence="7">The sequence shown here is derived from an EMBL/GenBank/DDBJ whole genome shotgun (WGS) entry which is preliminary data.</text>
</comment>
<comment type="similarity">
    <text evidence="2 4">Belongs to the bacterial solute-binding protein 3 family.</text>
</comment>
<evidence type="ECO:0000313" key="7">
    <source>
        <dbReference type="EMBL" id="MCY0389343.1"/>
    </source>
</evidence>
<gene>
    <name evidence="7" type="ORF">OVY01_19550</name>
</gene>
<evidence type="ECO:0000256" key="5">
    <source>
        <dbReference type="SAM" id="SignalP"/>
    </source>
</evidence>
<feature type="chain" id="PRO_5047412042" evidence="5">
    <location>
        <begin position="27"/>
        <end position="277"/>
    </location>
</feature>
<comment type="subcellular location">
    <subcellularLocation>
        <location evidence="1">Cell envelope</location>
    </subcellularLocation>
</comment>
<evidence type="ECO:0000256" key="3">
    <source>
        <dbReference type="ARBA" id="ARBA00022729"/>
    </source>
</evidence>
<keyword evidence="3 5" id="KW-0732">Signal</keyword>
<dbReference type="InterPro" id="IPR001638">
    <property type="entry name" value="Solute-binding_3/MltF_N"/>
</dbReference>
<organism evidence="7 8">
    <name type="scientific">Robbsia betulipollinis</name>
    <dbReference type="NCBI Taxonomy" id="2981849"/>
    <lineage>
        <taxon>Bacteria</taxon>
        <taxon>Pseudomonadati</taxon>
        <taxon>Pseudomonadota</taxon>
        <taxon>Betaproteobacteria</taxon>
        <taxon>Burkholderiales</taxon>
        <taxon>Burkholderiaceae</taxon>
        <taxon>Robbsia</taxon>
    </lineage>
</organism>
<dbReference type="PANTHER" id="PTHR35936:SF17">
    <property type="entry name" value="ARGININE-BINDING EXTRACELLULAR PROTEIN ARTP"/>
    <property type="match status" value="1"/>
</dbReference>
<reference evidence="7" key="1">
    <citation type="submission" date="2022-11" db="EMBL/GenBank/DDBJ databases">
        <title>Robbsia betulipollinis sp. nov., isolated from pollen of birch (Betula pendula).</title>
        <authorList>
            <person name="Shi H."/>
            <person name="Ambika Manirajan B."/>
            <person name="Ratering S."/>
            <person name="Geissler-Plaum R."/>
            <person name="Schnell S."/>
        </authorList>
    </citation>
    <scope>NUCLEOTIDE SEQUENCE</scope>
    <source>
        <strain evidence="7">Bb-Pol-6</strain>
    </source>
</reference>
<evidence type="ECO:0000256" key="2">
    <source>
        <dbReference type="ARBA" id="ARBA00010333"/>
    </source>
</evidence>
<dbReference type="PROSITE" id="PS01039">
    <property type="entry name" value="SBP_BACTERIAL_3"/>
    <property type="match status" value="1"/>
</dbReference>
<evidence type="ECO:0000313" key="8">
    <source>
        <dbReference type="Proteomes" id="UP001082899"/>
    </source>
</evidence>
<evidence type="ECO:0000259" key="6">
    <source>
        <dbReference type="SMART" id="SM00062"/>
    </source>
</evidence>
<dbReference type="RefSeq" id="WP_267849249.1">
    <property type="nucleotide sequence ID" value="NZ_JAPMXC010000010.1"/>
</dbReference>
<sequence length="277" mass="29824">MPSAWRAAPSWVATLALIATLGVTHAACAASATIAAGIYPSYPPLDMRDPQTDKLTGFDVDLGNALAAKLSARLDWVETNYAELIAAVKTGRIQIFFNGMSDTAERREQIAFVDYLRSGSQFMTMATTPLASPEALCGKKIGISRLTNMPAALQAWSAQHCEKAGKPAAIYVPADNSIDGRIQMKQGRTEAVLQDSLTVPRTLDQEKGKYLTVGEPFAYYEMGVGVGKQDAALQKRIAQALQQLIDDGTYAKMMAKWGLPASSALRQVTINDAPIPK</sequence>
<dbReference type="PANTHER" id="PTHR35936">
    <property type="entry name" value="MEMBRANE-BOUND LYTIC MUREIN TRANSGLYCOSYLASE F"/>
    <property type="match status" value="1"/>
</dbReference>
<evidence type="ECO:0000256" key="4">
    <source>
        <dbReference type="RuleBase" id="RU003744"/>
    </source>
</evidence>
<name>A0ABT3ZTZ9_9BURK</name>
<feature type="domain" description="Solute-binding protein family 3/N-terminal" evidence="6">
    <location>
        <begin position="33"/>
        <end position="261"/>
    </location>
</feature>
<keyword evidence="8" id="KW-1185">Reference proteome</keyword>
<dbReference type="CDD" id="cd01004">
    <property type="entry name" value="PBP2_MidA_like"/>
    <property type="match status" value="1"/>
</dbReference>
<dbReference type="SUPFAM" id="SSF53850">
    <property type="entry name" value="Periplasmic binding protein-like II"/>
    <property type="match status" value="1"/>
</dbReference>
<dbReference type="EMBL" id="JAPMXC010000010">
    <property type="protein sequence ID" value="MCY0389343.1"/>
    <property type="molecule type" value="Genomic_DNA"/>
</dbReference>
<dbReference type="Proteomes" id="UP001082899">
    <property type="component" value="Unassembled WGS sequence"/>
</dbReference>
<accession>A0ABT3ZTZ9</accession>
<dbReference type="InterPro" id="IPR018313">
    <property type="entry name" value="SBP_3_CS"/>
</dbReference>
<dbReference type="SMART" id="SM00062">
    <property type="entry name" value="PBPb"/>
    <property type="match status" value="1"/>
</dbReference>
<proteinExistence type="inferred from homology"/>
<dbReference type="Pfam" id="PF00497">
    <property type="entry name" value="SBP_bac_3"/>
    <property type="match status" value="1"/>
</dbReference>
<protein>
    <submittedName>
        <fullName evidence="7">ABC transporter substrate-binding protein</fullName>
    </submittedName>
</protein>